<evidence type="ECO:0000313" key="3">
    <source>
        <dbReference type="Proteomes" id="UP000651057"/>
    </source>
</evidence>
<organism evidence="2 3">
    <name type="scientific">Aquimarina mytili</name>
    <dbReference type="NCBI Taxonomy" id="874423"/>
    <lineage>
        <taxon>Bacteria</taxon>
        <taxon>Pseudomonadati</taxon>
        <taxon>Bacteroidota</taxon>
        <taxon>Flavobacteriia</taxon>
        <taxon>Flavobacteriales</taxon>
        <taxon>Flavobacteriaceae</taxon>
        <taxon>Aquimarina</taxon>
    </lineage>
</organism>
<protein>
    <submittedName>
        <fullName evidence="2">Uncharacterized protein</fullName>
    </submittedName>
</protein>
<evidence type="ECO:0000313" key="2">
    <source>
        <dbReference type="EMBL" id="MBL0684997.1"/>
    </source>
</evidence>
<dbReference type="AlphaFoldDB" id="A0A936ZVC5"/>
<evidence type="ECO:0000256" key="1">
    <source>
        <dbReference type="SAM" id="Phobius"/>
    </source>
</evidence>
<name>A0A936ZVC5_9FLAO</name>
<keyword evidence="3" id="KW-1185">Reference proteome</keyword>
<keyword evidence="1" id="KW-0812">Transmembrane</keyword>
<accession>A0A936ZVC5</accession>
<reference evidence="2" key="1">
    <citation type="submission" date="2021-01" db="EMBL/GenBank/DDBJ databases">
        <authorList>
            <person name="Zhong Y.L."/>
        </authorList>
    </citation>
    <scope>NUCLEOTIDE SEQUENCE</scope>
    <source>
        <strain evidence="2">KCTC 23302</strain>
    </source>
</reference>
<sequence>MEKTFKIFHYISFLQYPFLIIALYYCYKPIIFESEDFASDYNFGLLFLGIGLSFTSLADIKKRTKLGDRIFGKPKNAKRWIIYLSILIVIIFTLGIFTMFFTKHQELKDISVGLLVLGIGIIGLLRMNLEIIKTYQEDWKK</sequence>
<dbReference type="RefSeq" id="WP_201922387.1">
    <property type="nucleotide sequence ID" value="NZ_BAABAX010000014.1"/>
</dbReference>
<dbReference type="EMBL" id="JAERQJ010000006">
    <property type="protein sequence ID" value="MBL0684997.1"/>
    <property type="molecule type" value="Genomic_DNA"/>
</dbReference>
<feature type="transmembrane region" description="Helical" evidence="1">
    <location>
        <begin position="41"/>
        <end position="60"/>
    </location>
</feature>
<keyword evidence="1" id="KW-1133">Transmembrane helix</keyword>
<proteinExistence type="predicted"/>
<dbReference type="Proteomes" id="UP000651057">
    <property type="component" value="Unassembled WGS sequence"/>
</dbReference>
<keyword evidence="1" id="KW-0472">Membrane</keyword>
<feature type="transmembrane region" description="Helical" evidence="1">
    <location>
        <begin position="107"/>
        <end position="125"/>
    </location>
</feature>
<comment type="caution">
    <text evidence="2">The sequence shown here is derived from an EMBL/GenBank/DDBJ whole genome shotgun (WGS) entry which is preliminary data.</text>
</comment>
<gene>
    <name evidence="2" type="ORF">JJQ60_15815</name>
</gene>
<feature type="transmembrane region" description="Helical" evidence="1">
    <location>
        <begin position="7"/>
        <end position="25"/>
    </location>
</feature>
<feature type="transmembrane region" description="Helical" evidence="1">
    <location>
        <begin position="80"/>
        <end position="101"/>
    </location>
</feature>